<dbReference type="Gene3D" id="3.40.630.30">
    <property type="match status" value="1"/>
</dbReference>
<reference evidence="3" key="1">
    <citation type="journal article" date="2019" name="Int. J. Syst. Evol. Microbiol.">
        <title>The Global Catalogue of Microorganisms (GCM) 10K type strain sequencing project: providing services to taxonomists for standard genome sequencing and annotation.</title>
        <authorList>
            <consortium name="The Broad Institute Genomics Platform"/>
            <consortium name="The Broad Institute Genome Sequencing Center for Infectious Disease"/>
            <person name="Wu L."/>
            <person name="Ma J."/>
        </authorList>
    </citation>
    <scope>NUCLEOTIDE SEQUENCE [LARGE SCALE GENOMIC DNA]</scope>
    <source>
        <strain evidence="3">JCM 14718</strain>
    </source>
</reference>
<dbReference type="Pfam" id="PF00583">
    <property type="entry name" value="Acetyltransf_1"/>
    <property type="match status" value="1"/>
</dbReference>
<evidence type="ECO:0000313" key="2">
    <source>
        <dbReference type="EMBL" id="GAA1697022.1"/>
    </source>
</evidence>
<dbReference type="RefSeq" id="WP_163566734.1">
    <property type="nucleotide sequence ID" value="NZ_BAAANY010000020.1"/>
</dbReference>
<name>A0ABP4U0Q6_9ACTN</name>
<evidence type="ECO:0000259" key="1">
    <source>
        <dbReference type="PROSITE" id="PS51186"/>
    </source>
</evidence>
<dbReference type="InterPro" id="IPR016181">
    <property type="entry name" value="Acyl_CoA_acyltransferase"/>
</dbReference>
<gene>
    <name evidence="2" type="ORF">GCM10009765_52930</name>
</gene>
<proteinExistence type="predicted"/>
<dbReference type="PROSITE" id="PS51186">
    <property type="entry name" value="GNAT"/>
    <property type="match status" value="1"/>
</dbReference>
<accession>A0ABP4U0Q6</accession>
<dbReference type="Proteomes" id="UP001500618">
    <property type="component" value="Unassembled WGS sequence"/>
</dbReference>
<evidence type="ECO:0000313" key="3">
    <source>
        <dbReference type="Proteomes" id="UP001500618"/>
    </source>
</evidence>
<sequence length="319" mass="34756">MDKYTVSRPTPDNAHEIYDLIAAYDTAVLGAPDVALADVVDDLASAEFDLTKDGWLVRDAAGQLVGHAMVHSKGGSDIFLAEVNARMGDAEVADLLWTAVQDRAGEIATELGHPGGLVDVGIHRADDTKRAFAQRHGFSPSTSYHRQRIDFEGTAFNDTGAAPEPPPGCTLHDGTTDRARREAYLIHQESFADHHDFVPIPYERWYAHHESSSTHDWTQLQVARLDDEPAAVVIGSDLFVEDEDCGYVATLGVRPKYRGLGLGRLLLVTAFAADAARGRKGTILHVDANNVTPALGLYTSVGMRTVLVIDAWQRRFTLA</sequence>
<comment type="caution">
    <text evidence="2">The sequence shown here is derived from an EMBL/GenBank/DDBJ whole genome shotgun (WGS) entry which is preliminary data.</text>
</comment>
<organism evidence="2 3">
    <name type="scientific">Fodinicola feengrottensis</name>
    <dbReference type="NCBI Taxonomy" id="435914"/>
    <lineage>
        <taxon>Bacteria</taxon>
        <taxon>Bacillati</taxon>
        <taxon>Actinomycetota</taxon>
        <taxon>Actinomycetes</taxon>
        <taxon>Mycobacteriales</taxon>
        <taxon>Fodinicola</taxon>
    </lineage>
</organism>
<protein>
    <recommendedName>
        <fullName evidence="1">N-acetyltransferase domain-containing protein</fullName>
    </recommendedName>
</protein>
<keyword evidence="3" id="KW-1185">Reference proteome</keyword>
<dbReference type="EMBL" id="BAAANY010000020">
    <property type="protein sequence ID" value="GAA1697022.1"/>
    <property type="molecule type" value="Genomic_DNA"/>
</dbReference>
<dbReference type="SUPFAM" id="SSF55729">
    <property type="entry name" value="Acyl-CoA N-acyltransferases (Nat)"/>
    <property type="match status" value="1"/>
</dbReference>
<dbReference type="InterPro" id="IPR000182">
    <property type="entry name" value="GNAT_dom"/>
</dbReference>
<feature type="domain" description="N-acetyltransferase" evidence="1">
    <location>
        <begin position="169"/>
        <end position="319"/>
    </location>
</feature>